<name>A0A4R1K202_9GAMM</name>
<dbReference type="PANTHER" id="PTHR47506:SF6">
    <property type="entry name" value="HTH-TYPE TRANSCRIPTIONAL REPRESSOR NEMR"/>
    <property type="match status" value="1"/>
</dbReference>
<sequence>MSKKDIRQYILDTAEVIVSQKGFSAVGINGLLQAAEVPKGSFYHYFGSKEAFGVALLEHYFTRYLQQFEQLTQGESILTAEQALLAYWQNWQTTQSYHSHAHRCLVVKLAAEVSDLSEAMRQALHSGIEQIITRLSALLDKTQLIQQHSTSQGSREVAQILYQLWLGASLQVKVYRNDEPFKLAMSTTKKWLNIVA</sequence>
<feature type="DNA-binding region" description="H-T-H motif" evidence="4">
    <location>
        <begin position="27"/>
        <end position="46"/>
    </location>
</feature>
<dbReference type="InterPro" id="IPR036271">
    <property type="entry name" value="Tet_transcr_reg_TetR-rel_C_sf"/>
</dbReference>
<evidence type="ECO:0000256" key="3">
    <source>
        <dbReference type="ARBA" id="ARBA00023163"/>
    </source>
</evidence>
<dbReference type="SUPFAM" id="SSF46689">
    <property type="entry name" value="Homeodomain-like"/>
    <property type="match status" value="1"/>
</dbReference>
<keyword evidence="7" id="KW-1185">Reference proteome</keyword>
<organism evidence="6 7">
    <name type="scientific">Celerinatantimonas diazotrophica</name>
    <dbReference type="NCBI Taxonomy" id="412034"/>
    <lineage>
        <taxon>Bacteria</taxon>
        <taxon>Pseudomonadati</taxon>
        <taxon>Pseudomonadota</taxon>
        <taxon>Gammaproteobacteria</taxon>
        <taxon>Celerinatantimonadaceae</taxon>
        <taxon>Celerinatantimonas</taxon>
    </lineage>
</organism>
<feature type="domain" description="HTH tetR-type" evidence="5">
    <location>
        <begin position="4"/>
        <end position="64"/>
    </location>
</feature>
<dbReference type="GO" id="GO:0003677">
    <property type="term" value="F:DNA binding"/>
    <property type="evidence" value="ECO:0007669"/>
    <property type="project" value="UniProtKB-UniRule"/>
</dbReference>
<accession>A0A4R1K202</accession>
<gene>
    <name evidence="6" type="ORF">EV690_1730</name>
</gene>
<dbReference type="InterPro" id="IPR009057">
    <property type="entry name" value="Homeodomain-like_sf"/>
</dbReference>
<dbReference type="Gene3D" id="1.10.357.10">
    <property type="entry name" value="Tetracycline Repressor, domain 2"/>
    <property type="match status" value="1"/>
</dbReference>
<evidence type="ECO:0000256" key="4">
    <source>
        <dbReference type="PROSITE-ProRule" id="PRU00335"/>
    </source>
</evidence>
<evidence type="ECO:0000259" key="5">
    <source>
        <dbReference type="PROSITE" id="PS50977"/>
    </source>
</evidence>
<keyword evidence="1" id="KW-0805">Transcription regulation</keyword>
<dbReference type="RefSeq" id="WP_131912540.1">
    <property type="nucleotide sequence ID" value="NZ_OU594967.1"/>
</dbReference>
<evidence type="ECO:0000256" key="1">
    <source>
        <dbReference type="ARBA" id="ARBA00023015"/>
    </source>
</evidence>
<keyword evidence="2 4" id="KW-0238">DNA-binding</keyword>
<dbReference type="AlphaFoldDB" id="A0A4R1K202"/>
<dbReference type="Pfam" id="PF00440">
    <property type="entry name" value="TetR_N"/>
    <property type="match status" value="1"/>
</dbReference>
<comment type="caution">
    <text evidence="6">The sequence shown here is derived from an EMBL/GenBank/DDBJ whole genome shotgun (WGS) entry which is preliminary data.</text>
</comment>
<proteinExistence type="predicted"/>
<dbReference type="OrthoDB" id="4541465at2"/>
<dbReference type="InterPro" id="IPR001647">
    <property type="entry name" value="HTH_TetR"/>
</dbReference>
<evidence type="ECO:0000313" key="7">
    <source>
        <dbReference type="Proteomes" id="UP000295565"/>
    </source>
</evidence>
<dbReference type="Pfam" id="PF16925">
    <property type="entry name" value="TetR_C_13"/>
    <property type="match status" value="1"/>
</dbReference>
<reference evidence="6 7" key="1">
    <citation type="submission" date="2019-03" db="EMBL/GenBank/DDBJ databases">
        <title>Genomic Encyclopedia of Type Strains, Phase IV (KMG-IV): sequencing the most valuable type-strain genomes for metagenomic binning, comparative biology and taxonomic classification.</title>
        <authorList>
            <person name="Goeker M."/>
        </authorList>
    </citation>
    <scope>NUCLEOTIDE SEQUENCE [LARGE SCALE GENOMIC DNA]</scope>
    <source>
        <strain evidence="6 7">DSM 18577</strain>
    </source>
</reference>
<dbReference type="Proteomes" id="UP000295565">
    <property type="component" value="Unassembled WGS sequence"/>
</dbReference>
<dbReference type="InterPro" id="IPR011075">
    <property type="entry name" value="TetR_C"/>
</dbReference>
<evidence type="ECO:0000313" key="6">
    <source>
        <dbReference type="EMBL" id="TCK58025.1"/>
    </source>
</evidence>
<dbReference type="PANTHER" id="PTHR47506">
    <property type="entry name" value="TRANSCRIPTIONAL REGULATORY PROTEIN"/>
    <property type="match status" value="1"/>
</dbReference>
<protein>
    <submittedName>
        <fullName evidence="6">TetR family transcriptional regulator</fullName>
    </submittedName>
</protein>
<dbReference type="SUPFAM" id="SSF48498">
    <property type="entry name" value="Tetracyclin repressor-like, C-terminal domain"/>
    <property type="match status" value="1"/>
</dbReference>
<keyword evidence="3" id="KW-0804">Transcription</keyword>
<dbReference type="PRINTS" id="PR00455">
    <property type="entry name" value="HTHTETR"/>
</dbReference>
<evidence type="ECO:0000256" key="2">
    <source>
        <dbReference type="ARBA" id="ARBA00023125"/>
    </source>
</evidence>
<dbReference type="EMBL" id="SMGD01000012">
    <property type="protein sequence ID" value="TCK58025.1"/>
    <property type="molecule type" value="Genomic_DNA"/>
</dbReference>
<dbReference type="PROSITE" id="PS50977">
    <property type="entry name" value="HTH_TETR_2"/>
    <property type="match status" value="1"/>
</dbReference>